<keyword evidence="5" id="KW-1185">Reference proteome</keyword>
<dbReference type="InterPro" id="IPR050641">
    <property type="entry name" value="RIFMO-like"/>
</dbReference>
<dbReference type="EMBL" id="CP091139">
    <property type="protein sequence ID" value="UUT34384.1"/>
    <property type="molecule type" value="Genomic_DNA"/>
</dbReference>
<dbReference type="InterPro" id="IPR036188">
    <property type="entry name" value="FAD/NAD-bd_sf"/>
</dbReference>
<dbReference type="Gene3D" id="3.40.30.120">
    <property type="match status" value="1"/>
</dbReference>
<dbReference type="Gene3D" id="3.50.50.60">
    <property type="entry name" value="FAD/NAD(P)-binding domain"/>
    <property type="match status" value="1"/>
</dbReference>
<gene>
    <name evidence="4" type="ORF">L2X98_27600</name>
</gene>
<dbReference type="InterPro" id="IPR002938">
    <property type="entry name" value="FAD-bd"/>
</dbReference>
<feature type="domain" description="FAD-binding" evidence="3">
    <location>
        <begin position="25"/>
        <end position="383"/>
    </location>
</feature>
<dbReference type="PRINTS" id="PR00420">
    <property type="entry name" value="RNGMNOXGNASE"/>
</dbReference>
<dbReference type="PANTHER" id="PTHR43004">
    <property type="entry name" value="TRK SYSTEM POTASSIUM UPTAKE PROTEIN"/>
    <property type="match status" value="1"/>
</dbReference>
<dbReference type="Pfam" id="PF01494">
    <property type="entry name" value="FAD_binding_3"/>
    <property type="match status" value="1"/>
</dbReference>
<protein>
    <submittedName>
        <fullName evidence="4">FAD-dependent oxidoreductase</fullName>
    </submittedName>
</protein>
<sequence length="610" mass="66106">MDENLTKTSWSSARQHREGEAAVNDVVVIGSGPAGLTTALLLARHGLRVTVVTRETWVADSPRAHITNQRTMEVIRQLGLEDAVRAQASGRGTMASQVVATAFTGMELGRAWSWGNNPGRQGEYLTASPTEGCDIPQNRLEPLLLGEAARRGVRVRFQTSFTGLDQDAQGVTVHVVDGVTGRAESLRALYAVGADGGQSPVAAALGIPFEGDAGIAGAMNISFTADLSAYVAHRPGSLYEIFQNRPEGPTRAMIRMVKPWHEWSASLVYLGERNSRLTADEAAHEIRQAIGDDDVDVTITGLYPWRINRIVAERYGHGRVFIAGDAAHRHPPTNGLGMNTCIQDAFNLAWKLAFVVKGLAGPRLLDTYTAERQPIGQQVVNRAVDSWALGADLLPAMGLDPTLPFEEREAQFAELGAASDAGERRRAEVRRVIAEESYIFEAHGVEMNQVYRSTAVIDDGTEPVYERDAELYIQPTSHPGARIPHAWVGDATRTISTLDAVGGERLTLVVRDRGQAWVDAAARVAAELGIELATIMIAQRGDVQDLYGDFGRRNGVGEAGCLLVRPDQHIALRQVDAADDPDTALCEALVRILDRQDAGATERDRDHGDV</sequence>
<dbReference type="Gene3D" id="3.30.9.10">
    <property type="entry name" value="D-Amino Acid Oxidase, subunit A, domain 2"/>
    <property type="match status" value="1"/>
</dbReference>
<dbReference type="SUPFAM" id="SSF51905">
    <property type="entry name" value="FAD/NAD(P)-binding domain"/>
    <property type="match status" value="1"/>
</dbReference>
<proteinExistence type="predicted"/>
<evidence type="ECO:0000313" key="5">
    <source>
        <dbReference type="Proteomes" id="UP001054811"/>
    </source>
</evidence>
<accession>A0ABY5NGS0</accession>
<evidence type="ECO:0000256" key="2">
    <source>
        <dbReference type="ARBA" id="ARBA00022827"/>
    </source>
</evidence>
<dbReference type="PANTHER" id="PTHR43004:SF8">
    <property type="entry name" value="FAD-BINDING DOMAIN-CONTAINING PROTEIN-RELATED"/>
    <property type="match status" value="1"/>
</dbReference>
<reference evidence="4" key="1">
    <citation type="submission" date="2022-01" db="EMBL/GenBank/DDBJ databases">
        <title>Microbacterium eymi and Microbacterium rhizovicinus sp. nov., isolated from the rhizospheric soil of Elymus tsukushiensis, a plant native to the Dokdo Islands, Republic of Korea.</title>
        <authorList>
            <person name="Hwang Y.J."/>
        </authorList>
    </citation>
    <scope>NUCLEOTIDE SEQUENCE</scope>
    <source>
        <strain evidence="4">KUDC0405</strain>
    </source>
</reference>
<evidence type="ECO:0000313" key="4">
    <source>
        <dbReference type="EMBL" id="UUT34384.1"/>
    </source>
</evidence>
<keyword evidence="2" id="KW-0274">FAD</keyword>
<evidence type="ECO:0000256" key="1">
    <source>
        <dbReference type="ARBA" id="ARBA00022630"/>
    </source>
</evidence>
<organism evidence="4 5">
    <name type="scientific">Microbacterium elymi</name>
    <dbReference type="NCBI Taxonomy" id="2909587"/>
    <lineage>
        <taxon>Bacteria</taxon>
        <taxon>Bacillati</taxon>
        <taxon>Actinomycetota</taxon>
        <taxon>Actinomycetes</taxon>
        <taxon>Micrococcales</taxon>
        <taxon>Microbacteriaceae</taxon>
        <taxon>Microbacterium</taxon>
    </lineage>
</organism>
<keyword evidence="1" id="KW-0285">Flavoprotein</keyword>
<name>A0ABY5NGS0_9MICO</name>
<dbReference type="RefSeq" id="WP_259610900.1">
    <property type="nucleotide sequence ID" value="NZ_CP091139.2"/>
</dbReference>
<dbReference type="Pfam" id="PF21274">
    <property type="entry name" value="Rng_hyd_C"/>
    <property type="match status" value="1"/>
</dbReference>
<dbReference type="Proteomes" id="UP001054811">
    <property type="component" value="Chromosome"/>
</dbReference>
<evidence type="ECO:0000259" key="3">
    <source>
        <dbReference type="Pfam" id="PF01494"/>
    </source>
</evidence>